<comment type="caution">
    <text evidence="9">The sequence shown here is derived from an EMBL/GenBank/DDBJ whole genome shotgun (WGS) entry which is preliminary data.</text>
</comment>
<dbReference type="EMBL" id="JAMQON010000001">
    <property type="protein sequence ID" value="MDS0258747.1"/>
    <property type="molecule type" value="Genomic_DNA"/>
</dbReference>
<dbReference type="InterPro" id="IPR036890">
    <property type="entry name" value="HATPase_C_sf"/>
</dbReference>
<feature type="domain" description="PAC" evidence="8">
    <location>
        <begin position="210"/>
        <end position="261"/>
    </location>
</feature>
<evidence type="ECO:0000259" key="8">
    <source>
        <dbReference type="PROSITE" id="PS50113"/>
    </source>
</evidence>
<reference evidence="9 10" key="1">
    <citation type="submission" date="2022-06" db="EMBL/GenBank/DDBJ databases">
        <title>Haloarcula sp. a new haloarchaeum isolate from saline soil.</title>
        <authorList>
            <person name="Strakova D."/>
            <person name="Galisteo C."/>
            <person name="Sanchez-Porro C."/>
            <person name="Ventosa A."/>
        </authorList>
    </citation>
    <scope>NUCLEOTIDE SEQUENCE [LARGE SCALE GENOMIC DNA]</scope>
    <source>
        <strain evidence="9 10">S1CR25-12</strain>
    </source>
</reference>
<evidence type="ECO:0000256" key="4">
    <source>
        <dbReference type="PROSITE-ProRule" id="PRU00169"/>
    </source>
</evidence>
<gene>
    <name evidence="9" type="ORF">NDI56_04995</name>
</gene>
<dbReference type="PROSITE" id="PS50109">
    <property type="entry name" value="HIS_KIN"/>
    <property type="match status" value="1"/>
</dbReference>
<feature type="modified residue" description="4-aspartylphosphate" evidence="4">
    <location>
        <position position="61"/>
    </location>
</feature>
<dbReference type="Gene3D" id="3.30.565.10">
    <property type="entry name" value="Histidine kinase-like ATPase, C-terminal domain"/>
    <property type="match status" value="1"/>
</dbReference>
<evidence type="ECO:0000256" key="1">
    <source>
        <dbReference type="ARBA" id="ARBA00022630"/>
    </source>
</evidence>
<dbReference type="SUPFAM" id="SSF52172">
    <property type="entry name" value="CheY-like"/>
    <property type="match status" value="1"/>
</dbReference>
<dbReference type="InterPro" id="IPR011006">
    <property type="entry name" value="CheY-like_superfamily"/>
</dbReference>
<dbReference type="Gene3D" id="3.30.450.20">
    <property type="entry name" value="PAS domain"/>
    <property type="match status" value="2"/>
</dbReference>
<feature type="domain" description="PAS" evidence="7">
    <location>
        <begin position="135"/>
        <end position="207"/>
    </location>
</feature>
<keyword evidence="3" id="KW-0157">Chromophore</keyword>
<dbReference type="InterPro" id="IPR005467">
    <property type="entry name" value="His_kinase_dom"/>
</dbReference>
<dbReference type="SUPFAM" id="SSF55874">
    <property type="entry name" value="ATPase domain of HSP90 chaperone/DNA topoisomerase II/histidine kinase"/>
    <property type="match status" value="1"/>
</dbReference>
<dbReference type="Pfam" id="PF02518">
    <property type="entry name" value="HATPase_c"/>
    <property type="match status" value="1"/>
</dbReference>
<evidence type="ECO:0000259" key="7">
    <source>
        <dbReference type="PROSITE" id="PS50112"/>
    </source>
</evidence>
<dbReference type="PROSITE" id="PS50112">
    <property type="entry name" value="PAS"/>
    <property type="match status" value="2"/>
</dbReference>
<dbReference type="Pfam" id="PF13426">
    <property type="entry name" value="PAS_9"/>
    <property type="match status" value="1"/>
</dbReference>
<evidence type="ECO:0000256" key="2">
    <source>
        <dbReference type="ARBA" id="ARBA00022643"/>
    </source>
</evidence>
<evidence type="ECO:0000259" key="6">
    <source>
        <dbReference type="PROSITE" id="PS50110"/>
    </source>
</evidence>
<keyword evidence="4" id="KW-0597">Phosphoprotein</keyword>
<protein>
    <submittedName>
        <fullName evidence="9">PAS domain S-box protein</fullName>
    </submittedName>
</protein>
<proteinExistence type="predicted"/>
<dbReference type="SMART" id="SM00091">
    <property type="entry name" value="PAS"/>
    <property type="match status" value="2"/>
</dbReference>
<keyword evidence="1" id="KW-0285">Flavoprotein</keyword>
<accession>A0ABU2F904</accession>
<sequence>MFESSFQGTDAFLSRSMRVLLCLSNPRDRELLADQLRSDDLEVVTADGTEPVPQFDLCVVDTSRYPSVIDTVEARRGELGSVNLPVLLVLGPNDSEHAVGPYWDSIDDVLPVPTSGQTFRHRVDALLSTRRQSEQLALFARAMDDAQTGISIAHAGGDQELQYVNDAFLEVTGYERDEVLGRNCRFLQGPETDPETVRQIRSAIDAEEAVRVQLRNYRKNGEQWWNDLEIAPVYGEGGVTHFVGFQQDITEEVLRTQTLRRYEEIVTAAGDPIYALDGDLRFTLLNDATAAFSNSSEAEILGSHVERVFGDDHAEILGAAVLKLAESGTDRTTIGTVVQNAEGRPRRFQTTVAALPAQEFEGVVCVSRDITEDRERESRLSVLDRVLRHNLRNKLLVMLAQVEQIQSRSDDGAVLDAAGAIETAGEELLDLAETARQFKQTVDPAEDDSVGPVDVGSTTRHAVEETRIEHGQVAVAVDVPAPLWATAHDSFELAMTELLERAATADDVAEIVVELTADRADDTVAITVSHDGTGLDSVEMAALNSGIESDLQHTKGLGLWFVRWMTVNSGGRFSISGTEPGTRVELTLPLADSPGE</sequence>
<organism evidence="9 10">
    <name type="scientific">Haloarcula saliterrae</name>
    <dbReference type="NCBI Taxonomy" id="2950534"/>
    <lineage>
        <taxon>Archaea</taxon>
        <taxon>Methanobacteriati</taxon>
        <taxon>Methanobacteriota</taxon>
        <taxon>Stenosarchaea group</taxon>
        <taxon>Halobacteria</taxon>
        <taxon>Halobacteriales</taxon>
        <taxon>Haloarculaceae</taxon>
        <taxon>Haloarcula</taxon>
    </lineage>
</organism>
<dbReference type="InterPro" id="IPR003594">
    <property type="entry name" value="HATPase_dom"/>
</dbReference>
<dbReference type="InterPro" id="IPR000014">
    <property type="entry name" value="PAS"/>
</dbReference>
<dbReference type="Proteomes" id="UP001259659">
    <property type="component" value="Unassembled WGS sequence"/>
</dbReference>
<dbReference type="InterPro" id="IPR001789">
    <property type="entry name" value="Sig_transdc_resp-reg_receiver"/>
</dbReference>
<dbReference type="RefSeq" id="WP_310918308.1">
    <property type="nucleotide sequence ID" value="NZ_JAMQON010000001.1"/>
</dbReference>
<dbReference type="PANTHER" id="PTHR47429">
    <property type="entry name" value="PROTEIN TWIN LOV 1"/>
    <property type="match status" value="1"/>
</dbReference>
<feature type="domain" description="PAS" evidence="7">
    <location>
        <begin position="258"/>
        <end position="328"/>
    </location>
</feature>
<dbReference type="PROSITE" id="PS50113">
    <property type="entry name" value="PAC"/>
    <property type="match status" value="1"/>
</dbReference>
<dbReference type="PANTHER" id="PTHR47429:SF2">
    <property type="entry name" value="PROTEIN TWIN LOV 1"/>
    <property type="match status" value="1"/>
</dbReference>
<keyword evidence="2" id="KW-0288">FMN</keyword>
<dbReference type="Pfam" id="PF08448">
    <property type="entry name" value="PAS_4"/>
    <property type="match status" value="1"/>
</dbReference>
<dbReference type="SMART" id="SM00086">
    <property type="entry name" value="PAC"/>
    <property type="match status" value="2"/>
</dbReference>
<dbReference type="InterPro" id="IPR035965">
    <property type="entry name" value="PAS-like_dom_sf"/>
</dbReference>
<dbReference type="InterPro" id="IPR001610">
    <property type="entry name" value="PAC"/>
</dbReference>
<dbReference type="NCBIfam" id="TIGR00229">
    <property type="entry name" value="sensory_box"/>
    <property type="match status" value="2"/>
</dbReference>
<evidence type="ECO:0000313" key="10">
    <source>
        <dbReference type="Proteomes" id="UP001259659"/>
    </source>
</evidence>
<dbReference type="CDD" id="cd00130">
    <property type="entry name" value="PAS"/>
    <property type="match status" value="2"/>
</dbReference>
<dbReference type="SUPFAM" id="SSF55785">
    <property type="entry name" value="PYP-like sensor domain (PAS domain)"/>
    <property type="match status" value="2"/>
</dbReference>
<feature type="domain" description="Response regulatory" evidence="6">
    <location>
        <begin position="18"/>
        <end position="127"/>
    </location>
</feature>
<keyword evidence="10" id="KW-1185">Reference proteome</keyword>
<dbReference type="PROSITE" id="PS50110">
    <property type="entry name" value="RESPONSE_REGULATORY"/>
    <property type="match status" value="1"/>
</dbReference>
<evidence type="ECO:0000313" key="9">
    <source>
        <dbReference type="EMBL" id="MDS0258747.1"/>
    </source>
</evidence>
<name>A0ABU2F904_9EURY</name>
<evidence type="ECO:0000256" key="3">
    <source>
        <dbReference type="ARBA" id="ARBA00022991"/>
    </source>
</evidence>
<dbReference type="InterPro" id="IPR000700">
    <property type="entry name" value="PAS-assoc_C"/>
</dbReference>
<dbReference type="InterPro" id="IPR013656">
    <property type="entry name" value="PAS_4"/>
</dbReference>
<evidence type="ECO:0000259" key="5">
    <source>
        <dbReference type="PROSITE" id="PS50109"/>
    </source>
</evidence>
<feature type="domain" description="Histidine kinase" evidence="5">
    <location>
        <begin position="386"/>
        <end position="592"/>
    </location>
</feature>